<sequence length="131" mass="14240">MHSVLKYTVQPGDTIVLIAISIRACAGVSIADIVKANHGVELTPLPEHILIKIPYYLAGGHFEYQTRVGDTLQSICNGLANASALTVLDLITHNEMINNVTGSPDFSYLTPDQVLLVPYTPATTNAKQHWE</sequence>
<dbReference type="EMBL" id="CP019628">
    <property type="protein sequence ID" value="AQQ00793.1"/>
    <property type="molecule type" value="Genomic_DNA"/>
</dbReference>
<gene>
    <name evidence="2" type="ORF">B0W48_13825</name>
</gene>
<evidence type="ECO:0000313" key="2">
    <source>
        <dbReference type="EMBL" id="AQQ00793.1"/>
    </source>
</evidence>
<feature type="domain" description="LysM" evidence="1">
    <location>
        <begin position="5"/>
        <end position="57"/>
    </location>
</feature>
<evidence type="ECO:0000259" key="1">
    <source>
        <dbReference type="PROSITE" id="PS51782"/>
    </source>
</evidence>
<dbReference type="CDD" id="cd00118">
    <property type="entry name" value="LysM"/>
    <property type="match status" value="1"/>
</dbReference>
<name>A0A1Q2H0B7_9GAMM</name>
<dbReference type="PROSITE" id="PS51782">
    <property type="entry name" value="LYSM"/>
    <property type="match status" value="1"/>
</dbReference>
<dbReference type="Gene3D" id="3.10.350.10">
    <property type="entry name" value="LysM domain"/>
    <property type="match status" value="1"/>
</dbReference>
<accession>A0A1Q2H0B7</accession>
<dbReference type="InterPro" id="IPR036779">
    <property type="entry name" value="LysM_dom_sf"/>
</dbReference>
<evidence type="ECO:0000313" key="3">
    <source>
        <dbReference type="Proteomes" id="UP000188243"/>
    </source>
</evidence>
<dbReference type="InterPro" id="IPR018392">
    <property type="entry name" value="LysM"/>
</dbReference>
<dbReference type="SUPFAM" id="SSF54106">
    <property type="entry name" value="LysM domain"/>
    <property type="match status" value="1"/>
</dbReference>
<dbReference type="STRING" id="247523.B0W48_13825"/>
<proteinExistence type="predicted"/>
<protein>
    <recommendedName>
        <fullName evidence="1">LysM domain-containing protein</fullName>
    </recommendedName>
</protein>
<dbReference type="AlphaFoldDB" id="A0A1Q2H0B7"/>
<dbReference type="Proteomes" id="UP000188243">
    <property type="component" value="Chromosome"/>
</dbReference>
<reference evidence="2 3" key="1">
    <citation type="submission" date="2017-02" db="EMBL/GenBank/DDBJ databases">
        <title>Complete genome sequence of the cold-active Pseudoalteromonas aliena strain EH1 isolated from Arctic seawater.</title>
        <authorList>
            <person name="Kim E."/>
            <person name="Heo E."/>
            <person name="Kim H."/>
            <person name="Kim D."/>
        </authorList>
    </citation>
    <scope>NUCLEOTIDE SEQUENCE [LARGE SCALE GENOMIC DNA]</scope>
    <source>
        <strain evidence="2 3">EH1</strain>
    </source>
</reference>
<dbReference type="Pfam" id="PF01476">
    <property type="entry name" value="LysM"/>
    <property type="match status" value="1"/>
</dbReference>
<organism evidence="2 3">
    <name type="scientific">Pseudoalteromonas aliena</name>
    <dbReference type="NCBI Taxonomy" id="247523"/>
    <lineage>
        <taxon>Bacteria</taxon>
        <taxon>Pseudomonadati</taxon>
        <taxon>Pseudomonadota</taxon>
        <taxon>Gammaproteobacteria</taxon>
        <taxon>Alteromonadales</taxon>
        <taxon>Pseudoalteromonadaceae</taxon>
        <taxon>Pseudoalteromonas</taxon>
    </lineage>
</organism>
<dbReference type="KEGG" id="paln:B0W48_13825"/>
<dbReference type="RefSeq" id="WP_077537470.1">
    <property type="nucleotide sequence ID" value="NZ_CANLYY010000008.1"/>
</dbReference>